<evidence type="ECO:0000313" key="2">
    <source>
        <dbReference type="Proteomes" id="UP001501682"/>
    </source>
</evidence>
<dbReference type="Proteomes" id="UP001501682">
    <property type="component" value="Unassembled WGS sequence"/>
</dbReference>
<comment type="caution">
    <text evidence="1">The sequence shown here is derived from an EMBL/GenBank/DDBJ whole genome shotgun (WGS) entry which is preliminary data.</text>
</comment>
<reference evidence="2" key="1">
    <citation type="journal article" date="2019" name="Int. J. Syst. Evol. Microbiol.">
        <title>The Global Catalogue of Microorganisms (GCM) 10K type strain sequencing project: providing services to taxonomists for standard genome sequencing and annotation.</title>
        <authorList>
            <consortium name="The Broad Institute Genomics Platform"/>
            <consortium name="The Broad Institute Genome Sequencing Center for Infectious Disease"/>
            <person name="Wu L."/>
            <person name="Ma J."/>
        </authorList>
    </citation>
    <scope>NUCLEOTIDE SEQUENCE [LARGE SCALE GENOMIC DNA]</scope>
    <source>
        <strain evidence="2">JCM 17633</strain>
    </source>
</reference>
<keyword evidence="2" id="KW-1185">Reference proteome</keyword>
<evidence type="ECO:0000313" key="1">
    <source>
        <dbReference type="EMBL" id="GAA4240778.1"/>
    </source>
</evidence>
<proteinExistence type="predicted"/>
<protein>
    <submittedName>
        <fullName evidence="1">Uncharacterized protein</fullName>
    </submittedName>
</protein>
<name>A0ABP8CLK7_9FLAO</name>
<organism evidence="1 2">
    <name type="scientific">Winogradskyella damuponensis</name>
    <dbReference type="NCBI Taxonomy" id="943939"/>
    <lineage>
        <taxon>Bacteria</taxon>
        <taxon>Pseudomonadati</taxon>
        <taxon>Bacteroidota</taxon>
        <taxon>Flavobacteriia</taxon>
        <taxon>Flavobacteriales</taxon>
        <taxon>Flavobacteriaceae</taxon>
        <taxon>Winogradskyella</taxon>
    </lineage>
</organism>
<dbReference type="EMBL" id="BAABCB010000002">
    <property type="protein sequence ID" value="GAA4240778.1"/>
    <property type="molecule type" value="Genomic_DNA"/>
</dbReference>
<accession>A0ABP8CLK7</accession>
<sequence length="52" mass="5885">MATSTKTSPQKCLSIVNDNVENKTNTDNAIEKALCVYENFTMQSYKIIELIK</sequence>
<gene>
    <name evidence="1" type="ORF">GCM10022292_04680</name>
</gene>